<keyword evidence="8" id="KW-1185">Reference proteome</keyword>
<dbReference type="EMBL" id="BAAAMJ010000030">
    <property type="protein sequence ID" value="GAA1920046.1"/>
    <property type="molecule type" value="Genomic_DNA"/>
</dbReference>
<dbReference type="HAMAP" id="MF_01197">
    <property type="entry name" value="SepF"/>
    <property type="match status" value="1"/>
</dbReference>
<comment type="subunit">
    <text evidence="5">Homodimer. Interacts with FtsZ.</text>
</comment>
<comment type="caution">
    <text evidence="7">The sequence shown here is derived from an EMBL/GenBank/DDBJ whole genome shotgun (WGS) entry which is preliminary data.</text>
</comment>
<protein>
    <recommendedName>
        <fullName evidence="5">Cell division protein SepF</fullName>
    </recommendedName>
</protein>
<dbReference type="RefSeq" id="WP_344262626.1">
    <property type="nucleotide sequence ID" value="NZ_BAAAMJ010000030.1"/>
</dbReference>
<dbReference type="Pfam" id="PF04472">
    <property type="entry name" value="SepF"/>
    <property type="match status" value="1"/>
</dbReference>
<comment type="similarity">
    <text evidence="5">Belongs to the SepF family.</text>
</comment>
<evidence type="ECO:0000256" key="1">
    <source>
        <dbReference type="ARBA" id="ARBA00022618"/>
    </source>
</evidence>
<keyword evidence="1 5" id="KW-0132">Cell division</keyword>
<sequence>MAGAMRKMAVYLGLVEDDGYDRPGYGPDDEFEPEPEPERGLRQQAREPADRRERPERPEEAVRVMHPPAQREAEAAPVPLMTENRRPGRIAPVSSITSERQNLEKSAPVIMPKVVSEREPYRITTLHPRTYNEARTIGEHFREGTPVIMNLTEMDDTDAKRLVDFAAGLVFGLHGSIERVTQKVFLLSPANVDVTAEDKARIAEGGFFNQS</sequence>
<keyword evidence="2 5" id="KW-0717">Septation</keyword>
<gene>
    <name evidence="5 7" type="primary">sepF</name>
    <name evidence="7" type="ORF">GCM10009716_30880</name>
</gene>
<dbReference type="InterPro" id="IPR023052">
    <property type="entry name" value="Cell_div_SepF"/>
</dbReference>
<reference evidence="7 8" key="1">
    <citation type="journal article" date="2019" name="Int. J. Syst. Evol. Microbiol.">
        <title>The Global Catalogue of Microorganisms (GCM) 10K type strain sequencing project: providing services to taxonomists for standard genome sequencing and annotation.</title>
        <authorList>
            <consortium name="The Broad Institute Genomics Platform"/>
            <consortium name="The Broad Institute Genome Sequencing Center for Infectious Disease"/>
            <person name="Wu L."/>
            <person name="Ma J."/>
        </authorList>
    </citation>
    <scope>NUCLEOTIDE SEQUENCE [LARGE SCALE GENOMIC DNA]</scope>
    <source>
        <strain evidence="7 8">JCM 13581</strain>
    </source>
</reference>
<comment type="subcellular location">
    <subcellularLocation>
        <location evidence="5">Cytoplasm</location>
    </subcellularLocation>
    <text evidence="5">Localizes to the division site, in a FtsZ-dependent manner.</text>
</comment>
<evidence type="ECO:0000256" key="4">
    <source>
        <dbReference type="ARBA" id="ARBA00044936"/>
    </source>
</evidence>
<keyword evidence="5" id="KW-0963">Cytoplasm</keyword>
<evidence type="ECO:0000256" key="3">
    <source>
        <dbReference type="ARBA" id="ARBA00023306"/>
    </source>
</evidence>
<comment type="function">
    <text evidence="4 5">Cell division protein that is part of the divisome complex and is recruited early to the Z-ring. Probably stimulates Z-ring formation, perhaps through the cross-linking of FtsZ protofilaments. Its function overlaps with FtsA.</text>
</comment>
<dbReference type="GO" id="GO:0051301">
    <property type="term" value="P:cell division"/>
    <property type="evidence" value="ECO:0007669"/>
    <property type="project" value="UniProtKB-KW"/>
</dbReference>
<proteinExistence type="inferred from homology"/>
<keyword evidence="3 5" id="KW-0131">Cell cycle</keyword>
<evidence type="ECO:0000313" key="8">
    <source>
        <dbReference type="Proteomes" id="UP001501303"/>
    </source>
</evidence>
<organism evidence="7 8">
    <name type="scientific">Streptomyces sodiiphilus</name>
    <dbReference type="NCBI Taxonomy" id="226217"/>
    <lineage>
        <taxon>Bacteria</taxon>
        <taxon>Bacillati</taxon>
        <taxon>Actinomycetota</taxon>
        <taxon>Actinomycetes</taxon>
        <taxon>Kitasatosporales</taxon>
        <taxon>Streptomycetaceae</taxon>
        <taxon>Streptomyces</taxon>
    </lineage>
</organism>
<dbReference type="InterPro" id="IPR038594">
    <property type="entry name" value="SepF-like_sf"/>
</dbReference>
<evidence type="ECO:0000256" key="2">
    <source>
        <dbReference type="ARBA" id="ARBA00023210"/>
    </source>
</evidence>
<dbReference type="InterPro" id="IPR007561">
    <property type="entry name" value="Cell_div_SepF/SepF-rel"/>
</dbReference>
<dbReference type="Gene3D" id="3.30.110.150">
    <property type="entry name" value="SepF-like protein"/>
    <property type="match status" value="1"/>
</dbReference>
<dbReference type="PANTHER" id="PTHR35798:SF1">
    <property type="entry name" value="CELL DIVISION PROTEIN SEPF"/>
    <property type="match status" value="1"/>
</dbReference>
<accession>A0ABN2PGQ6</accession>
<evidence type="ECO:0000313" key="7">
    <source>
        <dbReference type="EMBL" id="GAA1920046.1"/>
    </source>
</evidence>
<dbReference type="PANTHER" id="PTHR35798">
    <property type="entry name" value="CELL DIVISION PROTEIN SEPF"/>
    <property type="match status" value="1"/>
</dbReference>
<evidence type="ECO:0000256" key="5">
    <source>
        <dbReference type="HAMAP-Rule" id="MF_01197"/>
    </source>
</evidence>
<name>A0ABN2PGQ6_9ACTN</name>
<feature type="region of interest" description="Disordered" evidence="6">
    <location>
        <begin position="15"/>
        <end position="76"/>
    </location>
</feature>
<dbReference type="Proteomes" id="UP001501303">
    <property type="component" value="Unassembled WGS sequence"/>
</dbReference>
<evidence type="ECO:0000256" key="6">
    <source>
        <dbReference type="SAM" id="MobiDB-lite"/>
    </source>
</evidence>
<feature type="compositionally biased region" description="Basic and acidic residues" evidence="6">
    <location>
        <begin position="36"/>
        <end position="74"/>
    </location>
</feature>